<gene>
    <name evidence="5" type="primary">prmC</name>
    <name evidence="8" type="ordered locus">Marme_2962</name>
</gene>
<evidence type="ECO:0000259" key="7">
    <source>
        <dbReference type="Pfam" id="PF17827"/>
    </source>
</evidence>
<dbReference type="PANTHER" id="PTHR18895:SF74">
    <property type="entry name" value="MTRF1L RELEASE FACTOR GLUTAMINE METHYLTRANSFERASE"/>
    <property type="match status" value="1"/>
</dbReference>
<evidence type="ECO:0000259" key="6">
    <source>
        <dbReference type="Pfam" id="PF05175"/>
    </source>
</evidence>
<feature type="binding site" evidence="5">
    <location>
        <begin position="185"/>
        <end position="188"/>
    </location>
    <ligand>
        <name>substrate</name>
    </ligand>
</feature>
<feature type="binding site" evidence="5">
    <location>
        <position position="185"/>
    </location>
    <ligand>
        <name>S-adenosyl-L-methionine</name>
        <dbReference type="ChEBI" id="CHEBI:59789"/>
    </ligand>
</feature>
<evidence type="ECO:0000256" key="4">
    <source>
        <dbReference type="ARBA" id="ARBA00048391"/>
    </source>
</evidence>
<dbReference type="Pfam" id="PF05175">
    <property type="entry name" value="MTS"/>
    <property type="match status" value="1"/>
</dbReference>
<dbReference type="GO" id="GO:0102559">
    <property type="term" value="F:peptide chain release factor N(5)-glutamine methyltransferase activity"/>
    <property type="evidence" value="ECO:0007669"/>
    <property type="project" value="UniProtKB-EC"/>
</dbReference>
<dbReference type="NCBIfam" id="TIGR03534">
    <property type="entry name" value="RF_mod_PrmC"/>
    <property type="match status" value="1"/>
</dbReference>
<dbReference type="NCBIfam" id="TIGR00536">
    <property type="entry name" value="hemK_fam"/>
    <property type="match status" value="1"/>
</dbReference>
<dbReference type="STRING" id="717774.Marme_2962"/>
<dbReference type="RefSeq" id="WP_013662086.1">
    <property type="nucleotide sequence ID" value="NC_015276.1"/>
</dbReference>
<dbReference type="eggNOG" id="COG2890">
    <property type="taxonomic scope" value="Bacteria"/>
</dbReference>
<dbReference type="InterPro" id="IPR019874">
    <property type="entry name" value="RF_methyltr_PrmC"/>
</dbReference>
<dbReference type="AlphaFoldDB" id="F2K0U1"/>
<dbReference type="Gene3D" id="1.10.8.10">
    <property type="entry name" value="DNA helicase RuvA subunit, C-terminal domain"/>
    <property type="match status" value="1"/>
</dbReference>
<dbReference type="KEGG" id="mme:Marme_2962"/>
<dbReference type="Gene3D" id="3.40.50.150">
    <property type="entry name" value="Vaccinia Virus protein VP39"/>
    <property type="match status" value="1"/>
</dbReference>
<dbReference type="GO" id="GO:0003676">
    <property type="term" value="F:nucleic acid binding"/>
    <property type="evidence" value="ECO:0007669"/>
    <property type="project" value="InterPro"/>
</dbReference>
<proteinExistence type="inferred from homology"/>
<evidence type="ECO:0000313" key="9">
    <source>
        <dbReference type="Proteomes" id="UP000001062"/>
    </source>
</evidence>
<dbReference type="InterPro" id="IPR029063">
    <property type="entry name" value="SAM-dependent_MTases_sf"/>
</dbReference>
<dbReference type="InterPro" id="IPR002052">
    <property type="entry name" value="DNA_methylase_N6_adenine_CS"/>
</dbReference>
<dbReference type="InterPro" id="IPR050320">
    <property type="entry name" value="N5-glutamine_MTase"/>
</dbReference>
<sequence length="278" mass="31125">MRIDQCLREAQQRLSSVSDTAKLDAELLLAHCMQVSRTYLFTWSEKDIEPVCLTRFYRLLERRLVGEPIAYLIGKQDFWTLELDVSPTTLIPRPDTERLVEVALDLIAGVEKPNILDLGTGTGAIALALAYERKDALVSGADCVKQAVELATRNAEKNALSVNFIHSDWFSEVPSDNQFHLIVSNPPYIDPNDKHLSQGDVRFEPDSALTADQEGMGDINRILSEAPHYLHDTGWLAFEHGYDQGEKVRLAFASRGFLSVETFADYGGNDRVTIGQKQ</sequence>
<evidence type="ECO:0000256" key="1">
    <source>
        <dbReference type="ARBA" id="ARBA00022603"/>
    </source>
</evidence>
<keyword evidence="2 5" id="KW-0808">Transferase</keyword>
<dbReference type="FunFam" id="3.40.50.150:FF:000053">
    <property type="entry name" value="Release factor glutamine methyltransferase"/>
    <property type="match status" value="1"/>
</dbReference>
<dbReference type="CDD" id="cd02440">
    <property type="entry name" value="AdoMet_MTases"/>
    <property type="match status" value="1"/>
</dbReference>
<dbReference type="GO" id="GO:0032259">
    <property type="term" value="P:methylation"/>
    <property type="evidence" value="ECO:0007669"/>
    <property type="project" value="UniProtKB-KW"/>
</dbReference>
<protein>
    <recommendedName>
        <fullName evidence="5">Release factor glutamine methyltransferase</fullName>
        <shortName evidence="5">RF MTase</shortName>
        <ecNumber evidence="5">2.1.1.297</ecNumber>
    </recommendedName>
    <alternativeName>
        <fullName evidence="5">N5-glutamine methyltransferase PrmC</fullName>
    </alternativeName>
    <alternativeName>
        <fullName evidence="5">Protein-(glutamine-N5) MTase PrmC</fullName>
    </alternativeName>
    <alternativeName>
        <fullName evidence="5">Protein-glutamine N-methyltransferase PrmC</fullName>
    </alternativeName>
</protein>
<dbReference type="PANTHER" id="PTHR18895">
    <property type="entry name" value="HEMK METHYLTRANSFERASE"/>
    <property type="match status" value="1"/>
</dbReference>
<keyword evidence="1 5" id="KW-0489">Methyltransferase</keyword>
<dbReference type="HAMAP" id="MF_02126">
    <property type="entry name" value="RF_methyltr_PrmC"/>
    <property type="match status" value="1"/>
</dbReference>
<comment type="similarity">
    <text evidence="5">Belongs to the protein N5-glutamine methyltransferase family. PrmC subfamily.</text>
</comment>
<dbReference type="InterPro" id="IPR004556">
    <property type="entry name" value="HemK-like"/>
</dbReference>
<keyword evidence="3 5" id="KW-0949">S-adenosyl-L-methionine</keyword>
<feature type="binding site" evidence="5">
    <location>
        <begin position="119"/>
        <end position="123"/>
    </location>
    <ligand>
        <name>S-adenosyl-L-methionine</name>
        <dbReference type="ChEBI" id="CHEBI:59789"/>
    </ligand>
</feature>
<evidence type="ECO:0000313" key="8">
    <source>
        <dbReference type="EMBL" id="ADZ92183.1"/>
    </source>
</evidence>
<dbReference type="EMBL" id="CP002583">
    <property type="protein sequence ID" value="ADZ92183.1"/>
    <property type="molecule type" value="Genomic_DNA"/>
</dbReference>
<reference evidence="8 9" key="1">
    <citation type="journal article" date="2012" name="Stand. Genomic Sci.">
        <title>Complete genome sequence of the melanogenic marine bacterium Marinomonas mediterranea type strain (MMB-1(T)).</title>
        <authorList>
            <person name="Lucas-Elio P."/>
            <person name="Goodwin L."/>
            <person name="Woyke T."/>
            <person name="Pitluck S."/>
            <person name="Nolan M."/>
            <person name="Kyrpides N.C."/>
            <person name="Detter J.C."/>
            <person name="Copeland A."/>
            <person name="Teshima H."/>
            <person name="Bruce D."/>
            <person name="Detter C."/>
            <person name="Tapia R."/>
            <person name="Han S."/>
            <person name="Land M.L."/>
            <person name="Ivanova N."/>
            <person name="Mikhailova N."/>
            <person name="Johnston A.W."/>
            <person name="Sanchez-Amat A."/>
        </authorList>
    </citation>
    <scope>NUCLEOTIDE SEQUENCE [LARGE SCALE GENOMIC DNA]</scope>
    <source>
        <strain evidence="9">ATCC 700492 / JCM 21426 / NBRC 103028 / MMB-1</strain>
    </source>
</reference>
<dbReference type="SUPFAM" id="SSF53335">
    <property type="entry name" value="S-adenosyl-L-methionine-dependent methyltransferases"/>
    <property type="match status" value="1"/>
</dbReference>
<evidence type="ECO:0000256" key="2">
    <source>
        <dbReference type="ARBA" id="ARBA00022679"/>
    </source>
</evidence>
<dbReference type="EC" id="2.1.1.297" evidence="5"/>
<feature type="domain" description="Release factor glutamine methyltransferase N-terminal" evidence="7">
    <location>
        <begin position="5"/>
        <end position="74"/>
    </location>
</feature>
<dbReference type="InterPro" id="IPR040758">
    <property type="entry name" value="PrmC_N"/>
</dbReference>
<dbReference type="HOGENOM" id="CLU_018398_3_0_6"/>
<evidence type="ECO:0000256" key="5">
    <source>
        <dbReference type="HAMAP-Rule" id="MF_02126"/>
    </source>
</evidence>
<feature type="binding site" evidence="5">
    <location>
        <position position="169"/>
    </location>
    <ligand>
        <name>S-adenosyl-L-methionine</name>
        <dbReference type="ChEBI" id="CHEBI:59789"/>
    </ligand>
</feature>
<accession>F2K0U1</accession>
<dbReference type="Proteomes" id="UP000001062">
    <property type="component" value="Chromosome"/>
</dbReference>
<dbReference type="OrthoDB" id="9800643at2"/>
<organism evidence="8 9">
    <name type="scientific">Marinomonas mediterranea (strain ATCC 700492 / JCM 21426 / NBRC 103028 / MMB-1)</name>
    <dbReference type="NCBI Taxonomy" id="717774"/>
    <lineage>
        <taxon>Bacteria</taxon>
        <taxon>Pseudomonadati</taxon>
        <taxon>Pseudomonadota</taxon>
        <taxon>Gammaproteobacteria</taxon>
        <taxon>Oceanospirillales</taxon>
        <taxon>Oceanospirillaceae</taxon>
        <taxon>Marinomonas</taxon>
    </lineage>
</organism>
<dbReference type="PATRIC" id="fig|717774.3.peg.3050"/>
<evidence type="ECO:0000256" key="3">
    <source>
        <dbReference type="ARBA" id="ARBA00022691"/>
    </source>
</evidence>
<dbReference type="PROSITE" id="PS00092">
    <property type="entry name" value="N6_MTASE"/>
    <property type="match status" value="1"/>
</dbReference>
<keyword evidence="9" id="KW-1185">Reference proteome</keyword>
<dbReference type="InterPro" id="IPR007848">
    <property type="entry name" value="Small_mtfrase_dom"/>
</dbReference>
<comment type="function">
    <text evidence="5">Methylates the class 1 translation termination release factors RF1/PrfA and RF2/PrfB on the glutamine residue of the universally conserved GGQ motif.</text>
</comment>
<feature type="domain" description="Methyltransferase small" evidence="6">
    <location>
        <begin position="111"/>
        <end position="193"/>
    </location>
</feature>
<feature type="binding site" evidence="5">
    <location>
        <position position="142"/>
    </location>
    <ligand>
        <name>S-adenosyl-L-methionine</name>
        <dbReference type="ChEBI" id="CHEBI:59789"/>
    </ligand>
</feature>
<name>F2K0U1_MARM1</name>
<comment type="catalytic activity">
    <reaction evidence="4 5">
        <text>L-glutaminyl-[peptide chain release factor] + S-adenosyl-L-methionine = N(5)-methyl-L-glutaminyl-[peptide chain release factor] + S-adenosyl-L-homocysteine + H(+)</text>
        <dbReference type="Rhea" id="RHEA:42896"/>
        <dbReference type="Rhea" id="RHEA-COMP:10271"/>
        <dbReference type="Rhea" id="RHEA-COMP:10272"/>
        <dbReference type="ChEBI" id="CHEBI:15378"/>
        <dbReference type="ChEBI" id="CHEBI:30011"/>
        <dbReference type="ChEBI" id="CHEBI:57856"/>
        <dbReference type="ChEBI" id="CHEBI:59789"/>
        <dbReference type="ChEBI" id="CHEBI:61891"/>
        <dbReference type="EC" id="2.1.1.297"/>
    </reaction>
</comment>
<dbReference type="Pfam" id="PF17827">
    <property type="entry name" value="PrmC_N"/>
    <property type="match status" value="1"/>
</dbReference>